<dbReference type="InterPro" id="IPR001867">
    <property type="entry name" value="OmpR/PhoB-type_DNA-bd"/>
</dbReference>
<dbReference type="Pfam" id="PF00486">
    <property type="entry name" value="Trans_reg_C"/>
    <property type="match status" value="1"/>
</dbReference>
<evidence type="ECO:0000256" key="1">
    <source>
        <dbReference type="ARBA" id="ARBA00005820"/>
    </source>
</evidence>
<accession>A0A1I5GEX4</accession>
<dbReference type="Gene3D" id="1.25.40.10">
    <property type="entry name" value="Tetratricopeptide repeat domain"/>
    <property type="match status" value="2"/>
</dbReference>
<dbReference type="SUPFAM" id="SSF52540">
    <property type="entry name" value="P-loop containing nucleoside triphosphate hydrolases"/>
    <property type="match status" value="1"/>
</dbReference>
<dbReference type="PANTHER" id="PTHR47691:SF3">
    <property type="entry name" value="HTH-TYPE TRANSCRIPTIONAL REGULATOR RV0890C-RELATED"/>
    <property type="match status" value="1"/>
</dbReference>
<dbReference type="InterPro" id="IPR016032">
    <property type="entry name" value="Sig_transdc_resp-reg_C-effctor"/>
</dbReference>
<dbReference type="STRING" id="112413.SAMN05421854_1011574"/>
<dbReference type="Pfam" id="PF13401">
    <property type="entry name" value="AAA_22"/>
    <property type="match status" value="1"/>
</dbReference>
<dbReference type="InterPro" id="IPR005158">
    <property type="entry name" value="BTAD"/>
</dbReference>
<dbReference type="InterPro" id="IPR027417">
    <property type="entry name" value="P-loop_NTPase"/>
</dbReference>
<evidence type="ECO:0000256" key="3">
    <source>
        <dbReference type="PROSITE-ProRule" id="PRU01091"/>
    </source>
</evidence>
<protein>
    <submittedName>
        <fullName evidence="5">Predicted ATPase</fullName>
    </submittedName>
</protein>
<dbReference type="Gene3D" id="1.10.10.10">
    <property type="entry name" value="Winged helix-like DNA-binding domain superfamily/Winged helix DNA-binding domain"/>
    <property type="match status" value="1"/>
</dbReference>
<dbReference type="SUPFAM" id="SSF46894">
    <property type="entry name" value="C-terminal effector domain of the bipartite response regulators"/>
    <property type="match status" value="1"/>
</dbReference>
<dbReference type="Pfam" id="PF03704">
    <property type="entry name" value="BTAD"/>
    <property type="match status" value="1"/>
</dbReference>
<name>A0A1I5GEX4_9PSEU</name>
<organism evidence="5 6">
    <name type="scientific">Amycolatopsis rubida</name>
    <dbReference type="NCBI Taxonomy" id="112413"/>
    <lineage>
        <taxon>Bacteria</taxon>
        <taxon>Bacillati</taxon>
        <taxon>Actinomycetota</taxon>
        <taxon>Actinomycetes</taxon>
        <taxon>Pseudonocardiales</taxon>
        <taxon>Pseudonocardiaceae</taxon>
        <taxon>Amycolatopsis</taxon>
    </lineage>
</organism>
<dbReference type="GO" id="GO:0006355">
    <property type="term" value="P:regulation of DNA-templated transcription"/>
    <property type="evidence" value="ECO:0007669"/>
    <property type="project" value="InterPro"/>
</dbReference>
<dbReference type="EMBL" id="FOWC01000001">
    <property type="protein sequence ID" value="SFO34413.1"/>
    <property type="molecule type" value="Genomic_DNA"/>
</dbReference>
<evidence type="ECO:0000256" key="2">
    <source>
        <dbReference type="ARBA" id="ARBA00023125"/>
    </source>
</evidence>
<gene>
    <name evidence="5" type="ORF">SAMN05421854_1011574</name>
</gene>
<dbReference type="InterPro" id="IPR049945">
    <property type="entry name" value="AAA_22"/>
</dbReference>
<evidence type="ECO:0000313" key="6">
    <source>
        <dbReference type="Proteomes" id="UP000199137"/>
    </source>
</evidence>
<dbReference type="PRINTS" id="PR00364">
    <property type="entry name" value="DISEASERSIST"/>
</dbReference>
<dbReference type="InterPro" id="IPR011990">
    <property type="entry name" value="TPR-like_helical_dom_sf"/>
</dbReference>
<dbReference type="InterPro" id="IPR036388">
    <property type="entry name" value="WH-like_DNA-bd_sf"/>
</dbReference>
<comment type="similarity">
    <text evidence="1">Belongs to the AfsR/DnrI/RedD regulatory family.</text>
</comment>
<dbReference type="Gene3D" id="3.40.50.300">
    <property type="entry name" value="P-loop containing nucleotide triphosphate hydrolases"/>
    <property type="match status" value="1"/>
</dbReference>
<dbReference type="PANTHER" id="PTHR47691">
    <property type="entry name" value="REGULATOR-RELATED"/>
    <property type="match status" value="1"/>
</dbReference>
<feature type="DNA-binding region" description="OmpR/PhoB-type" evidence="3">
    <location>
        <begin position="1"/>
        <end position="99"/>
    </location>
</feature>
<sequence>MSGKLDLMRVALLGPLRAEGEDGTPIDIGGARLRMLLSRLALDAGRAVPAEALIDGLWGAEPPADAANALQSLVSRLRRVLRPAGAELESVNGGYRLAVPPEAVDLHRFEQLSAEGRRELAAGRDGTAAESLAAALALWRGSALADVLDAPFAAAPATLLEERRTETAEDWFEAELRLGRHADVLAELTATAQAHPLRERLAGLRIRALSAAGRQADALAAYSAIRTTLADELGVDPSAELQEVHLRALRGEYTPVAAVVDRLPQRLTSFIGRTDELKLLAELLEGSRLVTLVGPGGAGKTRLATEAASRHPAHSRGLVWFVPLAGVRDAEDVLAALLNALEVRDLRTTETDARRRQVDPFEHAVEALGGTEALLVLDNCEHLVDTAAELAENLLRRLPELRVLATSREPLAITGEALCPLGPLPVPDEAAPPSDIGTLDSVRLFLDRATAVRPGFRLDESTVDAVRQICQRLDGMPLALELAAARLRSMTAEQIAERLDDRFRLLTSGSRTALPRQRTLRAVVEWSWDLLSDAEVRLARRLAVFAASFSEEAVENVCADEELPAEEIVYVLGSLVEKSIVDVVGLRYRLLETLRAYATERLVESGERERMRTAMVAYYAELAYRNEPLLRGRGQLQAIDVYEHDSDNFTSALRAAIESGSAESAARLLFGLFWYLNIVGQNERAALFVDEVLELGVQLPPDVAASLRLSQVLMLAMSGPHEESDVPELVEECIRTGAAERNPWLWVGLPIVAYLNGERELAKREIRRAVERDDVWSRAAGRWAESFVLGDMGDLEGADRARELAHQGFAEVGDRWGLGMTHGFRAAALSQSGDHEAAIAGYTEGLRLVMELRSRDDIVQQWWRLAVERSRAGDQEGAWRDMEAAERYAASGGNNGLRLIVLLGRAELLIREHNVAEAREVFREMKSARADWPTPEGFEAEWLGAVEAGLLLAEGRPDDAEPAVFAVIEQAAGRFDMPDLAGVVELLARIRYQQGRLEPSARLLALSAVVRGRFDLGSPEVRELIENLTGELGAERYEALVAETSQLDRAEAIEAVRAERSVE</sequence>
<dbReference type="SMART" id="SM00862">
    <property type="entry name" value="Trans_reg_C"/>
    <property type="match status" value="1"/>
</dbReference>
<dbReference type="GO" id="GO:0003677">
    <property type="term" value="F:DNA binding"/>
    <property type="evidence" value="ECO:0007669"/>
    <property type="project" value="UniProtKB-UniRule"/>
</dbReference>
<proteinExistence type="inferred from homology"/>
<dbReference type="Proteomes" id="UP000199137">
    <property type="component" value="Unassembled WGS sequence"/>
</dbReference>
<evidence type="ECO:0000259" key="4">
    <source>
        <dbReference type="PROSITE" id="PS51755"/>
    </source>
</evidence>
<dbReference type="PROSITE" id="PS51755">
    <property type="entry name" value="OMPR_PHOB"/>
    <property type="match status" value="1"/>
</dbReference>
<dbReference type="SMART" id="SM01043">
    <property type="entry name" value="BTAD"/>
    <property type="match status" value="1"/>
</dbReference>
<dbReference type="CDD" id="cd15831">
    <property type="entry name" value="BTAD"/>
    <property type="match status" value="1"/>
</dbReference>
<dbReference type="GO" id="GO:0000160">
    <property type="term" value="P:phosphorelay signal transduction system"/>
    <property type="evidence" value="ECO:0007669"/>
    <property type="project" value="InterPro"/>
</dbReference>
<dbReference type="AlphaFoldDB" id="A0A1I5GEX4"/>
<evidence type="ECO:0000313" key="5">
    <source>
        <dbReference type="EMBL" id="SFO34413.1"/>
    </source>
</evidence>
<dbReference type="GO" id="GO:0016887">
    <property type="term" value="F:ATP hydrolysis activity"/>
    <property type="evidence" value="ECO:0007669"/>
    <property type="project" value="InterPro"/>
</dbReference>
<dbReference type="SUPFAM" id="SSF48452">
    <property type="entry name" value="TPR-like"/>
    <property type="match status" value="2"/>
</dbReference>
<feature type="domain" description="OmpR/PhoB-type" evidence="4">
    <location>
        <begin position="1"/>
        <end position="99"/>
    </location>
</feature>
<keyword evidence="2 3" id="KW-0238">DNA-binding</keyword>
<reference evidence="5 6" key="1">
    <citation type="submission" date="2016-10" db="EMBL/GenBank/DDBJ databases">
        <authorList>
            <person name="de Groot N.N."/>
        </authorList>
    </citation>
    <scope>NUCLEOTIDE SEQUENCE [LARGE SCALE GENOMIC DNA]</scope>
    <source>
        <strain evidence="5 6">DSM 44637</strain>
    </source>
</reference>